<dbReference type="AlphaFoldDB" id="A0AAE1LZF3"/>
<dbReference type="PANTHER" id="PTHR46825:SF14">
    <property type="entry name" value="BETA-LACTAMASE-RELATED DOMAIN-CONTAINING PROTEIN"/>
    <property type="match status" value="1"/>
</dbReference>
<organism evidence="3 4">
    <name type="scientific">Trichoderma aggressivum f. europaeum</name>
    <dbReference type="NCBI Taxonomy" id="173218"/>
    <lineage>
        <taxon>Eukaryota</taxon>
        <taxon>Fungi</taxon>
        <taxon>Dikarya</taxon>
        <taxon>Ascomycota</taxon>
        <taxon>Pezizomycotina</taxon>
        <taxon>Sordariomycetes</taxon>
        <taxon>Hypocreomycetidae</taxon>
        <taxon>Hypocreales</taxon>
        <taxon>Hypocreaceae</taxon>
        <taxon>Trichoderma</taxon>
    </lineage>
</organism>
<dbReference type="Gene3D" id="3.40.710.10">
    <property type="entry name" value="DD-peptidase/beta-lactamase superfamily"/>
    <property type="match status" value="1"/>
</dbReference>
<evidence type="ECO:0000313" key="4">
    <source>
        <dbReference type="Proteomes" id="UP001273209"/>
    </source>
</evidence>
<sequence length="567" mass="64230">MEAQYLQLDKDSSQGCLPFNAFGFLKHARRRADPRVIGSSQSSAFMKCRLQRRFSTWREIQGVTHQPGISIGIIYNGDEILKHNIGVMDVATKKEPNSDTLYCIASLSKAFMAESIELLISDGHITWDTTIQSVIPEFKHREDPQQFSKMTMRDICSHRTGVIGLDEITQGLNGRILIPKKDVVKVCSAMPIKHAFRTKFHYNNGMYELAGCVVERLSRSPTWGHFQNDRIFTPLQMTRTTAFRSIHETDNNIAKSYMILENGEPQYIPPTELSADSMNGGSGGIRSSVNDLLKWCSYQLNRSTQKPKRADKNGAHASVFNRAIIANSQSPLDGDYCTGWCYHQTPAKLGLISPNRILESPVVGLKSPSLVIYSHQGDVPGYTCNLYIIPDAQAAIVVLSNGTGLGDATDWIAQDILQTMFKLKPKVDMIKAARKAAADYRDYYHKNFEEPLERHRQIDLKPVPLDEFLGTYVMKNLDIVTLRMTATKKSERLQMIVNDQADQVWTMKYYADDTFCHLPDTYNECLAKGINRTKWDTFLITFNRDEKGKIINCSWKLDGIDVIFNRV</sequence>
<name>A0AAE1LZF3_9HYPO</name>
<protein>
    <recommendedName>
        <fullName evidence="2">Beta-lactamase-related domain-containing protein</fullName>
    </recommendedName>
</protein>
<proteinExistence type="inferred from homology"/>
<dbReference type="InterPro" id="IPR050491">
    <property type="entry name" value="AmpC-like"/>
</dbReference>
<comment type="caution">
    <text evidence="3">The sequence shown here is derived from an EMBL/GenBank/DDBJ whole genome shotgun (WGS) entry which is preliminary data.</text>
</comment>
<evidence type="ECO:0000313" key="3">
    <source>
        <dbReference type="EMBL" id="KAK4060479.1"/>
    </source>
</evidence>
<accession>A0AAE1LZF3</accession>
<dbReference type="InterPro" id="IPR001466">
    <property type="entry name" value="Beta-lactam-related"/>
</dbReference>
<gene>
    <name evidence="3" type="ORF">Triagg1_10749</name>
</gene>
<reference evidence="3" key="1">
    <citation type="submission" date="2023-11" db="EMBL/GenBank/DDBJ databases">
        <title>The genome sequences of three competitors of mushroom-forming fungi.</title>
        <authorList>
            <person name="Beijen E."/>
            <person name="Ohm R.A."/>
        </authorList>
    </citation>
    <scope>NUCLEOTIDE SEQUENCE</scope>
    <source>
        <strain evidence="3">CBS 100526</strain>
    </source>
</reference>
<dbReference type="RefSeq" id="XP_062750292.1">
    <property type="nucleotide sequence ID" value="XM_062894855.1"/>
</dbReference>
<feature type="domain" description="Beta-lactamase-related" evidence="2">
    <location>
        <begin position="65"/>
        <end position="410"/>
    </location>
</feature>
<dbReference type="Pfam" id="PF00144">
    <property type="entry name" value="Beta-lactamase"/>
    <property type="match status" value="1"/>
</dbReference>
<dbReference type="EMBL" id="JAWRVG010000084">
    <property type="protein sequence ID" value="KAK4060479.1"/>
    <property type="molecule type" value="Genomic_DNA"/>
</dbReference>
<dbReference type="Proteomes" id="UP001273209">
    <property type="component" value="Unassembled WGS sequence"/>
</dbReference>
<comment type="similarity">
    <text evidence="1">Belongs to the peptidase S12 family.</text>
</comment>
<evidence type="ECO:0000256" key="1">
    <source>
        <dbReference type="ARBA" id="ARBA00038215"/>
    </source>
</evidence>
<evidence type="ECO:0000259" key="2">
    <source>
        <dbReference type="Pfam" id="PF00144"/>
    </source>
</evidence>
<dbReference type="GeneID" id="87914759"/>
<keyword evidence="4" id="KW-1185">Reference proteome</keyword>
<dbReference type="PANTHER" id="PTHR46825">
    <property type="entry name" value="D-ALANYL-D-ALANINE-CARBOXYPEPTIDASE/ENDOPEPTIDASE AMPH"/>
    <property type="match status" value="1"/>
</dbReference>
<dbReference type="SUPFAM" id="SSF56601">
    <property type="entry name" value="beta-lactamase/transpeptidase-like"/>
    <property type="match status" value="1"/>
</dbReference>
<dbReference type="InterPro" id="IPR012338">
    <property type="entry name" value="Beta-lactam/transpept-like"/>
</dbReference>